<dbReference type="EMBL" id="JAJVKT010000018">
    <property type="protein sequence ID" value="MCE7509873.1"/>
    <property type="molecule type" value="Genomic_DNA"/>
</dbReference>
<keyword evidence="3" id="KW-1185">Reference proteome</keyword>
<protein>
    <submittedName>
        <fullName evidence="2">Uncharacterized protein</fullName>
    </submittedName>
</protein>
<feature type="region of interest" description="Disordered" evidence="1">
    <location>
        <begin position="74"/>
        <end position="116"/>
    </location>
</feature>
<organism evidence="2 3">
    <name type="scientific">Alloalcanivorax xenomutans</name>
    <dbReference type="NCBI Taxonomy" id="1094342"/>
    <lineage>
        <taxon>Bacteria</taxon>
        <taxon>Pseudomonadati</taxon>
        <taxon>Pseudomonadota</taxon>
        <taxon>Gammaproteobacteria</taxon>
        <taxon>Oceanospirillales</taxon>
        <taxon>Alcanivoracaceae</taxon>
        <taxon>Alloalcanivorax</taxon>
    </lineage>
</organism>
<proteinExistence type="predicted"/>
<comment type="caution">
    <text evidence="2">The sequence shown here is derived from an EMBL/GenBank/DDBJ whole genome shotgun (WGS) entry which is preliminary data.</text>
</comment>
<dbReference type="RefSeq" id="WP_026949542.1">
    <property type="nucleotide sequence ID" value="NZ_CBDDTQ010000006.1"/>
</dbReference>
<evidence type="ECO:0000313" key="3">
    <source>
        <dbReference type="Proteomes" id="UP001107961"/>
    </source>
</evidence>
<name>A0A9Q3W884_9GAMM</name>
<evidence type="ECO:0000256" key="1">
    <source>
        <dbReference type="SAM" id="MobiDB-lite"/>
    </source>
</evidence>
<evidence type="ECO:0000313" key="2">
    <source>
        <dbReference type="EMBL" id="MCE7509873.1"/>
    </source>
</evidence>
<feature type="compositionally biased region" description="Basic residues" evidence="1">
    <location>
        <begin position="101"/>
        <end position="110"/>
    </location>
</feature>
<dbReference type="Proteomes" id="UP001107961">
    <property type="component" value="Unassembled WGS sequence"/>
</dbReference>
<accession>A0A9Q3W884</accession>
<sequence length="116" mass="13549">MRTGLSDHWLMHRQVVSLVNQCRRLIREEFAVALRLSDADLRQQLRHYARVSQDTRIRALLNEIDSLAPELQAEPEAPRQMYRGQAVRSEEKPSLAMAPKPVKKSKRMYRGRPVED</sequence>
<gene>
    <name evidence="2" type="ORF">LZG35_14640</name>
</gene>
<dbReference type="GeneID" id="94688231"/>
<reference evidence="2" key="1">
    <citation type="submission" date="2022-01" db="EMBL/GenBank/DDBJ databases">
        <authorList>
            <person name="Karlyshev A.V."/>
            <person name="Jaspars M."/>
        </authorList>
    </citation>
    <scope>NUCLEOTIDE SEQUENCE</scope>
    <source>
        <strain evidence="2">AGSA3-2</strain>
    </source>
</reference>
<dbReference type="AlphaFoldDB" id="A0A9Q3W884"/>